<dbReference type="SUPFAM" id="SSF57903">
    <property type="entry name" value="FYVE/PHD zinc finger"/>
    <property type="match status" value="1"/>
</dbReference>
<dbReference type="FunFam" id="3.30.40.10:FF:000007">
    <property type="entry name" value="Bromodomain containing 1, isoform CRA_b"/>
    <property type="match status" value="1"/>
</dbReference>
<dbReference type="InterPro" id="IPR036427">
    <property type="entry name" value="Bromodomain-like_sf"/>
</dbReference>
<feature type="compositionally biased region" description="Pro residues" evidence="13">
    <location>
        <begin position="648"/>
        <end position="658"/>
    </location>
</feature>
<dbReference type="OrthoDB" id="20839at2759"/>
<dbReference type="PROSITE" id="PS00633">
    <property type="entry name" value="BROMODOMAIN_1"/>
    <property type="match status" value="1"/>
</dbReference>
<feature type="domain" description="Bromo" evidence="14">
    <location>
        <begin position="476"/>
        <end position="546"/>
    </location>
</feature>
<feature type="region of interest" description="Disordered" evidence="13">
    <location>
        <begin position="573"/>
        <end position="602"/>
    </location>
</feature>
<comment type="subcellular location">
    <subcellularLocation>
        <location evidence="1">Nucleus</location>
    </subcellularLocation>
</comment>
<dbReference type="Pfam" id="PF00855">
    <property type="entry name" value="PWWP"/>
    <property type="match status" value="1"/>
</dbReference>
<dbReference type="Gene3D" id="2.30.30.140">
    <property type="match status" value="1"/>
</dbReference>
<dbReference type="PROSITE" id="PS50812">
    <property type="entry name" value="PWWP"/>
    <property type="match status" value="1"/>
</dbReference>
<name>A0A2A9N6R7_9AGAR</name>
<dbReference type="SUPFAM" id="SSF63748">
    <property type="entry name" value="Tudor/PWWP/MBT"/>
    <property type="match status" value="1"/>
</dbReference>
<dbReference type="PANTHER" id="PTHR13793:SF107">
    <property type="entry name" value="BROMODOMAIN-CONTAINING PROTEIN HOMOLOG"/>
    <property type="match status" value="1"/>
</dbReference>
<dbReference type="CDD" id="cd04369">
    <property type="entry name" value="Bromodomain"/>
    <property type="match status" value="1"/>
</dbReference>
<dbReference type="Gene3D" id="3.30.40.10">
    <property type="entry name" value="Zinc/RING finger domain, C3HC4 (zinc finger)"/>
    <property type="match status" value="2"/>
</dbReference>
<feature type="domain" description="PWWP" evidence="16">
    <location>
        <begin position="1093"/>
        <end position="1163"/>
    </location>
</feature>
<dbReference type="InterPro" id="IPR018359">
    <property type="entry name" value="Bromodomain_CS"/>
</dbReference>
<reference evidence="18 19" key="1">
    <citation type="submission" date="2014-02" db="EMBL/GenBank/DDBJ databases">
        <title>Transposable element dynamics among asymbiotic and ectomycorrhizal Amanita fungi.</title>
        <authorList>
            <consortium name="DOE Joint Genome Institute"/>
            <person name="Hess J."/>
            <person name="Skrede I."/>
            <person name="Wolfe B."/>
            <person name="LaButti K."/>
            <person name="Ohm R.A."/>
            <person name="Grigoriev I.V."/>
            <person name="Pringle A."/>
        </authorList>
    </citation>
    <scope>NUCLEOTIDE SEQUENCE [LARGE SCALE GENOMIC DNA]</scope>
    <source>
        <strain evidence="18 19">SKay4041</strain>
    </source>
</reference>
<keyword evidence="4" id="KW-0677">Repeat</keyword>
<dbReference type="Gene3D" id="1.20.920.10">
    <property type="entry name" value="Bromodomain-like"/>
    <property type="match status" value="1"/>
</dbReference>
<feature type="domain" description="PHD-type" evidence="17">
    <location>
        <begin position="188"/>
        <end position="302"/>
    </location>
</feature>
<feature type="compositionally biased region" description="Basic and acidic residues" evidence="13">
    <location>
        <begin position="980"/>
        <end position="993"/>
    </location>
</feature>
<dbReference type="PANTHER" id="PTHR13793">
    <property type="entry name" value="PHD FINGER PROTEINS"/>
    <property type="match status" value="1"/>
</dbReference>
<organism evidence="18 19">
    <name type="scientific">Amanita thiersii Skay4041</name>
    <dbReference type="NCBI Taxonomy" id="703135"/>
    <lineage>
        <taxon>Eukaryota</taxon>
        <taxon>Fungi</taxon>
        <taxon>Dikarya</taxon>
        <taxon>Basidiomycota</taxon>
        <taxon>Agaricomycotina</taxon>
        <taxon>Agaricomycetes</taxon>
        <taxon>Agaricomycetidae</taxon>
        <taxon>Agaricales</taxon>
        <taxon>Pluteineae</taxon>
        <taxon>Amanitaceae</taxon>
        <taxon>Amanita</taxon>
    </lineage>
</organism>
<feature type="region of interest" description="Disordered" evidence="13">
    <location>
        <begin position="800"/>
        <end position="832"/>
    </location>
</feature>
<evidence type="ECO:0000256" key="12">
    <source>
        <dbReference type="SAM" id="Coils"/>
    </source>
</evidence>
<feature type="region of interest" description="Disordered" evidence="13">
    <location>
        <begin position="980"/>
        <end position="1065"/>
    </location>
</feature>
<dbReference type="FunFam" id="3.30.40.10:FF:000008">
    <property type="entry name" value="Bromodomain containing 1, isoform CRA_a"/>
    <property type="match status" value="1"/>
</dbReference>
<dbReference type="InterPro" id="IPR001487">
    <property type="entry name" value="Bromodomain"/>
</dbReference>
<evidence type="ECO:0000256" key="8">
    <source>
        <dbReference type="ARBA" id="ARBA00023117"/>
    </source>
</evidence>
<dbReference type="Proteomes" id="UP000242287">
    <property type="component" value="Unassembled WGS sequence"/>
</dbReference>
<dbReference type="Pfam" id="PF13831">
    <property type="entry name" value="PHD_2"/>
    <property type="match status" value="1"/>
</dbReference>
<dbReference type="GO" id="GO:0005634">
    <property type="term" value="C:nucleus"/>
    <property type="evidence" value="ECO:0007669"/>
    <property type="project" value="UniProtKB-SubCell"/>
</dbReference>
<keyword evidence="3" id="KW-0479">Metal-binding</keyword>
<proteinExistence type="predicted"/>
<keyword evidence="19" id="KW-1185">Reference proteome</keyword>
<dbReference type="InterPro" id="IPR050701">
    <property type="entry name" value="Histone_Mod_Regulator"/>
</dbReference>
<evidence type="ECO:0000256" key="4">
    <source>
        <dbReference type="ARBA" id="ARBA00022737"/>
    </source>
</evidence>
<feature type="compositionally biased region" description="Basic and acidic residues" evidence="13">
    <location>
        <begin position="669"/>
        <end position="684"/>
    </location>
</feature>
<keyword evidence="2" id="KW-0597">Phosphoprotein</keyword>
<feature type="compositionally biased region" description="Polar residues" evidence="13">
    <location>
        <begin position="1049"/>
        <end position="1061"/>
    </location>
</feature>
<evidence type="ECO:0000259" key="14">
    <source>
        <dbReference type="PROSITE" id="PS50014"/>
    </source>
</evidence>
<evidence type="ECO:0000259" key="15">
    <source>
        <dbReference type="PROSITE" id="PS50016"/>
    </source>
</evidence>
<evidence type="ECO:0000313" key="18">
    <source>
        <dbReference type="EMBL" id="PFH45479.1"/>
    </source>
</evidence>
<dbReference type="SMART" id="SM00293">
    <property type="entry name" value="PWWP"/>
    <property type="match status" value="1"/>
</dbReference>
<dbReference type="InterPro" id="IPR001965">
    <property type="entry name" value="Znf_PHD"/>
</dbReference>
<feature type="compositionally biased region" description="Basic and acidic residues" evidence="13">
    <location>
        <begin position="573"/>
        <end position="582"/>
    </location>
</feature>
<dbReference type="Pfam" id="PF10513">
    <property type="entry name" value="EPL1"/>
    <property type="match status" value="1"/>
</dbReference>
<dbReference type="SMART" id="SM00297">
    <property type="entry name" value="BROMO"/>
    <property type="match status" value="1"/>
</dbReference>
<dbReference type="EMBL" id="KZ302370">
    <property type="protein sequence ID" value="PFH45479.1"/>
    <property type="molecule type" value="Genomic_DNA"/>
</dbReference>
<dbReference type="InterPro" id="IPR011011">
    <property type="entry name" value="Znf_FYVE_PHD"/>
</dbReference>
<feature type="region of interest" description="Disordered" evidence="13">
    <location>
        <begin position="640"/>
        <end position="684"/>
    </location>
</feature>
<dbReference type="PROSITE" id="PS51805">
    <property type="entry name" value="EPHD"/>
    <property type="match status" value="1"/>
</dbReference>
<dbReference type="InterPro" id="IPR019542">
    <property type="entry name" value="Enhancer_polycomb-like_N"/>
</dbReference>
<dbReference type="GO" id="GO:0008270">
    <property type="term" value="F:zinc ion binding"/>
    <property type="evidence" value="ECO:0007669"/>
    <property type="project" value="UniProtKB-KW"/>
</dbReference>
<evidence type="ECO:0000259" key="16">
    <source>
        <dbReference type="PROSITE" id="PS50812"/>
    </source>
</evidence>
<protein>
    <recommendedName>
        <fullName evidence="20">Histone acetyltransferase</fullName>
    </recommendedName>
</protein>
<evidence type="ECO:0000313" key="19">
    <source>
        <dbReference type="Proteomes" id="UP000242287"/>
    </source>
</evidence>
<dbReference type="Pfam" id="PF13832">
    <property type="entry name" value="zf-HC5HC2H_2"/>
    <property type="match status" value="1"/>
</dbReference>
<dbReference type="InterPro" id="IPR013083">
    <property type="entry name" value="Znf_RING/FYVE/PHD"/>
</dbReference>
<dbReference type="InterPro" id="IPR000313">
    <property type="entry name" value="PWWP_dom"/>
</dbReference>
<evidence type="ECO:0000259" key="17">
    <source>
        <dbReference type="PROSITE" id="PS51805"/>
    </source>
</evidence>
<evidence type="ECO:0000256" key="13">
    <source>
        <dbReference type="SAM" id="MobiDB-lite"/>
    </source>
</evidence>
<dbReference type="STRING" id="703135.A0A2A9N6R7"/>
<keyword evidence="6" id="KW-0862">Zinc</keyword>
<evidence type="ECO:0000256" key="5">
    <source>
        <dbReference type="ARBA" id="ARBA00022771"/>
    </source>
</evidence>
<dbReference type="InterPro" id="IPR034732">
    <property type="entry name" value="EPHD"/>
</dbReference>
<dbReference type="InterPro" id="IPR019786">
    <property type="entry name" value="Zinc_finger_PHD-type_CS"/>
</dbReference>
<evidence type="ECO:0000256" key="11">
    <source>
        <dbReference type="PROSITE-ProRule" id="PRU00146"/>
    </source>
</evidence>
<dbReference type="SUPFAM" id="SSF47370">
    <property type="entry name" value="Bromodomain"/>
    <property type="match status" value="1"/>
</dbReference>
<evidence type="ECO:0000256" key="2">
    <source>
        <dbReference type="ARBA" id="ARBA00022553"/>
    </source>
</evidence>
<dbReference type="GO" id="GO:0006325">
    <property type="term" value="P:chromatin organization"/>
    <property type="evidence" value="ECO:0007669"/>
    <property type="project" value="UniProtKB-ARBA"/>
</dbReference>
<dbReference type="Pfam" id="PF00439">
    <property type="entry name" value="Bromodomain"/>
    <property type="match status" value="1"/>
</dbReference>
<dbReference type="SMART" id="SM00249">
    <property type="entry name" value="PHD"/>
    <property type="match status" value="2"/>
</dbReference>
<keyword evidence="7" id="KW-0007">Acetylation</keyword>
<feature type="coiled-coil region" evidence="12">
    <location>
        <begin position="306"/>
        <end position="336"/>
    </location>
</feature>
<keyword evidence="5 11" id="KW-0863">Zinc-finger</keyword>
<evidence type="ECO:0000256" key="1">
    <source>
        <dbReference type="ARBA" id="ARBA00004123"/>
    </source>
</evidence>
<dbReference type="PROSITE" id="PS50014">
    <property type="entry name" value="BROMODOMAIN_2"/>
    <property type="match status" value="1"/>
</dbReference>
<evidence type="ECO:0008006" key="20">
    <source>
        <dbReference type="Google" id="ProtNLM"/>
    </source>
</evidence>
<evidence type="ECO:0000256" key="6">
    <source>
        <dbReference type="ARBA" id="ARBA00022833"/>
    </source>
</evidence>
<sequence length="1333" mass="148638">MARGARASPAGISTSVLPKVSYSKTEEEYTLKLFGVHNLQARSYGFNDFSQFKRPKYYIQHIEPIESDLARQVEYDMDEQDQEWLDAVNAERKKEQIDTVSYETFEIIMDRLEKEWFDLTKNIPKADFAMPSEDSTCAICDDSEGENSNAIVFCDGCNLAVHQDCYGVPYIPEGQWLCRKCTVSPEFPVSCILCPNEGGAFKQTVTGDWVHLLCAIWVPETRVANEVFMEPITGVDKISKQRWKLKCNICEIKEGACIQCAKASCFTAFHATCARKEKLLMPMKSTQGTEPLVLTCYCERHLPKEHQDTRLAALAAEQAAEEMENDENDMKSSKSARAYAKSYKPGPPLVPALIINRILSYIAKVQLRKRQEFVQMMARYWSLKREARRGAPLLKRLHLEPWTANGSSAQSDDQRLKKLEYLTQLREDLEKVWEITELTRKREIRKRAQARIIRDTLLSFLTPFEDLLRDSFHRIIAVDRSEHFRYPVSKAEVPDYFDIVKKPMCWSTIEEKINSHAYFESQEFKNDITLVLDNAMLYNAPNTAYFKTAKRVQVAAQTIFDDIDRVLAERKAEMEGRQRADNTDANGVNGGSGFPTQLQSQIGDLEPPVGFLELLASADAIKDDIDLLLEKEPLESLFSFELPKVKPRPPPPPPPPPKQTKSTKPKRDRKADLERKKREREAEAAARALEAQYYGEPTGRTRRAVASVVVETGALKISPPPIVEIQEAKPLTPPVPSSAVEEQAVPEVELPPAAPPPVVEVKRALPRKRASTSGMVEVPPMVKGVDNRGSFKMFDQGWIFPPEQRRGGRPPLERLPLPPPRKRIKTSKDAMSRLSVVSTSASDNQTLQQMSPVEVMSPVSVVQRSQIEAPVMEMMEVDTSALRTTISEEILVAPPVVSETLPTAVASASEFVALAPPSFVVNATPPPSIPVSPVVPSISGPELPFSNDLKRIVHGPDGTIIVEELDTPLIRRHKALRRREERRRMLEEQRRQQEGQYRAATSAVMANKEGDTGLIRLAPGRGNADGESDLSSLSDVGSEVVEAQGQGVAPSTPSAPLSQGPKNGELSRRASMVMTTGIPDDLGVIREDQLLEGGTLVWAKASTYPWWPAVIFEEDDISIPLKVKGKCLAQAKKATKHYMVRFFDKGKTWAYLPSDRLKMLGEFPELDEELLSAHSTKQRWKNNSSRLDCNNAFKLKAMAEMETTSDAALYEALREQALQEESGVLTAEGVTVEGDLSVATAAGDNQGLGTVLVLDAEAEPETQQETETGRNREYVTNVSDHDGLHNSHIDGSLVYPLEIADSADSDVYKNELAQGQRALEGVKLDVETNPSDS</sequence>
<gene>
    <name evidence="18" type="ORF">AMATHDRAFT_159553</name>
</gene>
<dbReference type="CDD" id="cd15492">
    <property type="entry name" value="PHD_BRPF_JADE_like"/>
    <property type="match status" value="1"/>
</dbReference>
<dbReference type="PROSITE" id="PS50016">
    <property type="entry name" value="ZF_PHD_2"/>
    <property type="match status" value="1"/>
</dbReference>
<dbReference type="PROSITE" id="PS01359">
    <property type="entry name" value="ZF_PHD_1"/>
    <property type="match status" value="1"/>
</dbReference>
<evidence type="ECO:0000256" key="9">
    <source>
        <dbReference type="ARBA" id="ARBA00023242"/>
    </source>
</evidence>
<keyword evidence="8 10" id="KW-0103">Bromodomain</keyword>
<keyword evidence="12" id="KW-0175">Coiled coil</keyword>
<evidence type="ECO:0000256" key="10">
    <source>
        <dbReference type="PROSITE-ProRule" id="PRU00035"/>
    </source>
</evidence>
<evidence type="ECO:0000256" key="7">
    <source>
        <dbReference type="ARBA" id="ARBA00022990"/>
    </source>
</evidence>
<dbReference type="PRINTS" id="PR00503">
    <property type="entry name" value="BROMODOMAIN"/>
</dbReference>
<feature type="domain" description="PHD-type" evidence="15">
    <location>
        <begin position="134"/>
        <end position="184"/>
    </location>
</feature>
<accession>A0A2A9N6R7</accession>
<dbReference type="InterPro" id="IPR019787">
    <property type="entry name" value="Znf_PHD-finger"/>
</dbReference>
<dbReference type="GO" id="GO:0006357">
    <property type="term" value="P:regulation of transcription by RNA polymerase II"/>
    <property type="evidence" value="ECO:0007669"/>
    <property type="project" value="TreeGrafter"/>
</dbReference>
<evidence type="ECO:0000256" key="3">
    <source>
        <dbReference type="ARBA" id="ARBA00022723"/>
    </source>
</evidence>
<keyword evidence="9" id="KW-0539">Nucleus</keyword>